<dbReference type="Pfam" id="PF04505">
    <property type="entry name" value="CD225"/>
    <property type="match status" value="1"/>
</dbReference>
<feature type="transmembrane region" description="Helical" evidence="6">
    <location>
        <begin position="37"/>
        <end position="58"/>
    </location>
</feature>
<keyword evidence="4 6" id="KW-0472">Membrane</keyword>
<evidence type="ECO:0000256" key="2">
    <source>
        <dbReference type="ARBA" id="ARBA00022692"/>
    </source>
</evidence>
<comment type="caution">
    <text evidence="7">The sequence shown here is derived from an EMBL/GenBank/DDBJ whole genome shotgun (WGS) entry which is preliminary data.</text>
</comment>
<evidence type="ECO:0000256" key="3">
    <source>
        <dbReference type="ARBA" id="ARBA00022989"/>
    </source>
</evidence>
<sequence>MTYPQDPYGQPQDPYGNPKQQPGGYGYGNPGPAPDNYLVWAILTTVLCCLPLGVVSIVKSNAVNGLWMSGQFDEARRSAEAAKKWAMWSAISAVGLWVIGIIAWFLFIAALVASVPDLPSDLTNLPTNFPIPTT</sequence>
<dbReference type="EMBL" id="JAGIOO010000001">
    <property type="protein sequence ID" value="MBP2474082.1"/>
    <property type="molecule type" value="Genomic_DNA"/>
</dbReference>
<feature type="compositionally biased region" description="Low complexity" evidence="5">
    <location>
        <begin position="1"/>
        <end position="22"/>
    </location>
</feature>
<accession>A0ABS5ABX3</accession>
<evidence type="ECO:0000313" key="8">
    <source>
        <dbReference type="Proteomes" id="UP001519363"/>
    </source>
</evidence>
<proteinExistence type="predicted"/>
<name>A0ABS5ABX3_9PSEU</name>
<dbReference type="PANTHER" id="PTHR14948">
    <property type="entry name" value="NG5"/>
    <property type="match status" value="1"/>
</dbReference>
<comment type="subcellular location">
    <subcellularLocation>
        <location evidence="1">Membrane</location>
    </subcellularLocation>
</comment>
<dbReference type="RefSeq" id="WP_249044414.1">
    <property type="nucleotide sequence ID" value="NZ_JAGIOO010000001.1"/>
</dbReference>
<evidence type="ECO:0008006" key="9">
    <source>
        <dbReference type="Google" id="ProtNLM"/>
    </source>
</evidence>
<organism evidence="7 8">
    <name type="scientific">Crossiella equi</name>
    <dbReference type="NCBI Taxonomy" id="130796"/>
    <lineage>
        <taxon>Bacteria</taxon>
        <taxon>Bacillati</taxon>
        <taxon>Actinomycetota</taxon>
        <taxon>Actinomycetes</taxon>
        <taxon>Pseudonocardiales</taxon>
        <taxon>Pseudonocardiaceae</taxon>
        <taxon>Crossiella</taxon>
    </lineage>
</organism>
<dbReference type="InterPro" id="IPR051423">
    <property type="entry name" value="CD225/Dispanin"/>
</dbReference>
<feature type="region of interest" description="Disordered" evidence="5">
    <location>
        <begin position="1"/>
        <end position="27"/>
    </location>
</feature>
<dbReference type="InterPro" id="IPR007593">
    <property type="entry name" value="CD225/Dispanin_fam"/>
</dbReference>
<keyword evidence="8" id="KW-1185">Reference proteome</keyword>
<evidence type="ECO:0000256" key="6">
    <source>
        <dbReference type="SAM" id="Phobius"/>
    </source>
</evidence>
<dbReference type="Proteomes" id="UP001519363">
    <property type="component" value="Unassembled WGS sequence"/>
</dbReference>
<evidence type="ECO:0000256" key="1">
    <source>
        <dbReference type="ARBA" id="ARBA00004370"/>
    </source>
</evidence>
<evidence type="ECO:0000256" key="4">
    <source>
        <dbReference type="ARBA" id="ARBA00023136"/>
    </source>
</evidence>
<feature type="transmembrane region" description="Helical" evidence="6">
    <location>
        <begin position="85"/>
        <end position="113"/>
    </location>
</feature>
<protein>
    <recommendedName>
        <fullName evidence="9">Interferon-induced transmembrane protein</fullName>
    </recommendedName>
</protein>
<reference evidence="7 8" key="1">
    <citation type="submission" date="2021-03" db="EMBL/GenBank/DDBJ databases">
        <title>Sequencing the genomes of 1000 actinobacteria strains.</title>
        <authorList>
            <person name="Klenk H.-P."/>
        </authorList>
    </citation>
    <scope>NUCLEOTIDE SEQUENCE [LARGE SCALE GENOMIC DNA]</scope>
    <source>
        <strain evidence="7 8">DSM 44580</strain>
    </source>
</reference>
<keyword evidence="3 6" id="KW-1133">Transmembrane helix</keyword>
<evidence type="ECO:0000313" key="7">
    <source>
        <dbReference type="EMBL" id="MBP2474082.1"/>
    </source>
</evidence>
<gene>
    <name evidence="7" type="ORF">JOF53_002954</name>
</gene>
<keyword evidence="2 6" id="KW-0812">Transmembrane</keyword>
<evidence type="ECO:0000256" key="5">
    <source>
        <dbReference type="SAM" id="MobiDB-lite"/>
    </source>
</evidence>
<dbReference type="PANTHER" id="PTHR14948:SF25">
    <property type="entry name" value="DUF4190 DOMAIN-CONTAINING PROTEIN"/>
    <property type="match status" value="1"/>
</dbReference>